<dbReference type="RefSeq" id="WP_284153325.1">
    <property type="nucleotide sequence ID" value="NZ_AP025516.1"/>
</dbReference>
<gene>
    <name evidence="9" type="ORF">DPPLL_05950</name>
</gene>
<keyword evidence="8" id="KW-0769">Symport</keyword>
<dbReference type="NCBIfam" id="TIGR00835">
    <property type="entry name" value="agcS"/>
    <property type="match status" value="1"/>
</dbReference>
<feature type="transmembrane region" description="Helical" evidence="8">
    <location>
        <begin position="374"/>
        <end position="392"/>
    </location>
</feature>
<feature type="transmembrane region" description="Helical" evidence="8">
    <location>
        <begin position="66"/>
        <end position="86"/>
    </location>
</feature>
<feature type="transmembrane region" description="Helical" evidence="8">
    <location>
        <begin position="92"/>
        <end position="115"/>
    </location>
</feature>
<feature type="transmembrane region" description="Helical" evidence="8">
    <location>
        <begin position="136"/>
        <end position="160"/>
    </location>
</feature>
<name>A0ABM7W5R7_9BACT</name>
<dbReference type="Gene3D" id="1.20.1740.10">
    <property type="entry name" value="Amino acid/polyamine transporter I"/>
    <property type="match status" value="1"/>
</dbReference>
<dbReference type="EMBL" id="AP025516">
    <property type="protein sequence ID" value="BDD86230.1"/>
    <property type="molecule type" value="Genomic_DNA"/>
</dbReference>
<dbReference type="Pfam" id="PF01235">
    <property type="entry name" value="Na_Ala_symp"/>
    <property type="match status" value="1"/>
</dbReference>
<protein>
    <submittedName>
        <fullName evidence="9">Transporter</fullName>
    </submittedName>
</protein>
<feature type="transmembrane region" description="Helical" evidence="8">
    <location>
        <begin position="205"/>
        <end position="227"/>
    </location>
</feature>
<accession>A0ABM7W5R7</accession>
<feature type="transmembrane region" description="Helical" evidence="8">
    <location>
        <begin position="339"/>
        <end position="362"/>
    </location>
</feature>
<reference evidence="9 10" key="1">
    <citation type="submission" date="2022-01" db="EMBL/GenBank/DDBJ databases">
        <title>Desulfofustis limnae sp. nov., a novel mesophilic sulfate-reducing bacterium isolated from marsh soil.</title>
        <authorList>
            <person name="Watanabe M."/>
            <person name="Takahashi A."/>
            <person name="Kojima H."/>
            <person name="Fukui M."/>
        </authorList>
    </citation>
    <scope>NUCLEOTIDE SEQUENCE [LARGE SCALE GENOMIC DNA]</scope>
    <source>
        <strain evidence="9 10">PPLL</strain>
    </source>
</reference>
<evidence type="ECO:0000256" key="6">
    <source>
        <dbReference type="ARBA" id="ARBA00022989"/>
    </source>
</evidence>
<keyword evidence="6 8" id="KW-1133">Transmembrane helix</keyword>
<evidence type="ECO:0000256" key="3">
    <source>
        <dbReference type="ARBA" id="ARBA00022448"/>
    </source>
</evidence>
<evidence type="ECO:0000256" key="7">
    <source>
        <dbReference type="ARBA" id="ARBA00023136"/>
    </source>
</evidence>
<keyword evidence="10" id="KW-1185">Reference proteome</keyword>
<evidence type="ECO:0000256" key="2">
    <source>
        <dbReference type="ARBA" id="ARBA00009261"/>
    </source>
</evidence>
<evidence type="ECO:0000256" key="4">
    <source>
        <dbReference type="ARBA" id="ARBA00022475"/>
    </source>
</evidence>
<evidence type="ECO:0000256" key="8">
    <source>
        <dbReference type="RuleBase" id="RU363064"/>
    </source>
</evidence>
<evidence type="ECO:0000256" key="1">
    <source>
        <dbReference type="ARBA" id="ARBA00004651"/>
    </source>
</evidence>
<dbReference type="PRINTS" id="PR00175">
    <property type="entry name" value="NAALASMPORT"/>
</dbReference>
<keyword evidence="3 8" id="KW-0813">Transport</keyword>
<comment type="subcellular location">
    <subcellularLocation>
        <location evidence="1 8">Cell membrane</location>
        <topology evidence="1 8">Multi-pass membrane protein</topology>
    </subcellularLocation>
</comment>
<keyword evidence="7 8" id="KW-0472">Membrane</keyword>
<evidence type="ECO:0000256" key="5">
    <source>
        <dbReference type="ARBA" id="ARBA00022692"/>
    </source>
</evidence>
<evidence type="ECO:0000313" key="10">
    <source>
        <dbReference type="Proteomes" id="UP000830055"/>
    </source>
</evidence>
<comment type="similarity">
    <text evidence="2 8">Belongs to the alanine or glycine:cation symporter (AGCS) (TC 2.A.25) family.</text>
</comment>
<organism evidence="9 10">
    <name type="scientific">Desulfofustis limnaeus</name>
    <dbReference type="NCBI Taxonomy" id="2740163"/>
    <lineage>
        <taxon>Bacteria</taxon>
        <taxon>Pseudomonadati</taxon>
        <taxon>Thermodesulfobacteriota</taxon>
        <taxon>Desulfobulbia</taxon>
        <taxon>Desulfobulbales</taxon>
        <taxon>Desulfocapsaceae</taxon>
        <taxon>Desulfofustis</taxon>
    </lineage>
</organism>
<proteinExistence type="inferred from homology"/>
<sequence>MELLNWLSGLVWGPPMLILLVGTGIFLTIRLRGLQFTKLIYSHKLIFTKDKTSEGDISHYQALTTALAATIGTGNIAGVATAIFLGGPGAVFWMWMTGLVGMATKYSEAILAVKYRVTDNRGEMCGGPMYYIERGLGWKWLGVLFAIFGAVAAFGIGNMVQSNSVADAVRTSFSISPTVTGVVLAVLTALVVLGGIKSIGRVTAFLVPFMALIYTVGGLVIIIINFAEVPAALSSIFTAAFGGEAAFGGAVGAAIRYGVARGVFSNEAGLGSAPIAAAAARTDYPGRQAMVSMTQTFIDTIVVCSITALAILTSGAIATGETGAALTTAAFNEGLPGQGGIIVAIGIILFAYSTILGWCYYGEKCMEYLFSEKAVIFYRVAFVLFVFVGAVAKLDFVWTFSDVMNGLMAVPNLIGLLALSGVVVAETKLFLDKTRGER</sequence>
<feature type="transmembrane region" description="Helical" evidence="8">
    <location>
        <begin position="297"/>
        <end position="319"/>
    </location>
</feature>
<evidence type="ECO:0000313" key="9">
    <source>
        <dbReference type="EMBL" id="BDD86230.1"/>
    </source>
</evidence>
<dbReference type="Proteomes" id="UP000830055">
    <property type="component" value="Chromosome"/>
</dbReference>
<keyword evidence="4 8" id="KW-1003">Cell membrane</keyword>
<dbReference type="PANTHER" id="PTHR30330">
    <property type="entry name" value="AGSS FAMILY TRANSPORTER, SODIUM-ALANINE"/>
    <property type="match status" value="1"/>
</dbReference>
<feature type="transmembrane region" description="Helical" evidence="8">
    <location>
        <begin position="412"/>
        <end position="431"/>
    </location>
</feature>
<keyword evidence="5 8" id="KW-0812">Transmembrane</keyword>
<dbReference type="PANTHER" id="PTHR30330:SF3">
    <property type="entry name" value="TRANSCRIPTIONAL REGULATOR, LRP FAMILY"/>
    <property type="match status" value="1"/>
</dbReference>
<dbReference type="InterPro" id="IPR001463">
    <property type="entry name" value="Na/Ala_symport"/>
</dbReference>
<feature type="transmembrane region" description="Helical" evidence="8">
    <location>
        <begin position="233"/>
        <end position="255"/>
    </location>
</feature>
<feature type="transmembrane region" description="Helical" evidence="8">
    <location>
        <begin position="6"/>
        <end position="29"/>
    </location>
</feature>
<feature type="transmembrane region" description="Helical" evidence="8">
    <location>
        <begin position="172"/>
        <end position="193"/>
    </location>
</feature>